<evidence type="ECO:0000313" key="2">
    <source>
        <dbReference type="Proteomes" id="UP000030106"/>
    </source>
</evidence>
<name>A0A0A2W586_BEABA</name>
<dbReference type="HOGENOM" id="CLU_1288697_0_0_1"/>
<evidence type="ECO:0000313" key="1">
    <source>
        <dbReference type="EMBL" id="KGQ08114.1"/>
    </source>
</evidence>
<dbReference type="Proteomes" id="UP000030106">
    <property type="component" value="Unassembled WGS sequence"/>
</dbReference>
<dbReference type="AlphaFoldDB" id="A0A0A2W586"/>
<accession>A0A0A2W586</accession>
<reference evidence="1 2" key="1">
    <citation type="submission" date="2012-10" db="EMBL/GenBank/DDBJ databases">
        <title>Genome sequencing and analysis of entomopathogenic fungi Beauveria bassiana D1-5.</title>
        <authorList>
            <person name="Li Q."/>
            <person name="Wang L."/>
            <person name="Zhang Z."/>
            <person name="Wang Q."/>
            <person name="Ren J."/>
            <person name="Wang M."/>
            <person name="Xu W."/>
            <person name="Wang J."/>
            <person name="Lu Y."/>
            <person name="Du Q."/>
            <person name="Sun Z."/>
        </authorList>
    </citation>
    <scope>NUCLEOTIDE SEQUENCE [LARGE SCALE GENOMIC DNA]</scope>
    <source>
        <strain evidence="1 2">D1-5</strain>
    </source>
</reference>
<comment type="caution">
    <text evidence="1">The sequence shown here is derived from an EMBL/GenBank/DDBJ whole genome shotgun (WGS) entry which is preliminary data.</text>
</comment>
<dbReference type="EMBL" id="ANFO01000608">
    <property type="protein sequence ID" value="KGQ08114.1"/>
    <property type="molecule type" value="Genomic_DNA"/>
</dbReference>
<gene>
    <name evidence="1" type="ORF">BBAD15_g6592</name>
</gene>
<protein>
    <submittedName>
        <fullName evidence="1">Uncharacterized protein</fullName>
    </submittedName>
</protein>
<sequence>MHSLNVMFGCFKNIKPRNAPPCHHGFLNRSIHASRRILGRCPDKLGMLRQRHRRHHPVHPNLVDAHRDKRQAAAHLFRRRRHLELVTDRSRAEEAEVHVGAGAGGVAQVPRGNGHARRHVDNGGGDGAVQAPAAVDVHGVEQEPADDAALRDAVQGQRRQDGAVDGAAALEGREDGRDVSGAHEIRHVRPSPGWSGCLRFQRGHEWGFYADADG</sequence>
<proteinExistence type="predicted"/>
<organism evidence="1 2">
    <name type="scientific">Beauveria bassiana D1-5</name>
    <dbReference type="NCBI Taxonomy" id="1245745"/>
    <lineage>
        <taxon>Eukaryota</taxon>
        <taxon>Fungi</taxon>
        <taxon>Dikarya</taxon>
        <taxon>Ascomycota</taxon>
        <taxon>Pezizomycotina</taxon>
        <taxon>Sordariomycetes</taxon>
        <taxon>Hypocreomycetidae</taxon>
        <taxon>Hypocreales</taxon>
        <taxon>Cordycipitaceae</taxon>
        <taxon>Beauveria</taxon>
    </lineage>
</organism>